<evidence type="ECO:0000313" key="1">
    <source>
        <dbReference type="Ensembl" id="ENSPSMP00000002231.1"/>
    </source>
</evidence>
<protein>
    <recommendedName>
        <fullName evidence="3">Actin</fullName>
    </recommendedName>
</protein>
<sequence>HLEKGRYFKNTPNIPKHWTKVPMAKAVVVDLGTGYCKCGFAGLPRPSHRISTTVGKPYMETAKTGDNQMK</sequence>
<keyword evidence="2" id="KW-1185">Reference proteome</keyword>
<reference evidence="1" key="2">
    <citation type="submission" date="2025-09" db="UniProtKB">
        <authorList>
            <consortium name="Ensembl"/>
        </authorList>
    </citation>
    <scope>IDENTIFICATION</scope>
</reference>
<dbReference type="InterPro" id="IPR043129">
    <property type="entry name" value="ATPase_NBD"/>
</dbReference>
<accession>A0A8C8YI97</accession>
<proteinExistence type="predicted"/>
<reference evidence="1" key="1">
    <citation type="submission" date="2025-08" db="UniProtKB">
        <authorList>
            <consortium name="Ensembl"/>
        </authorList>
    </citation>
    <scope>IDENTIFICATION</scope>
</reference>
<dbReference type="Gene3D" id="3.30.420.40">
    <property type="match status" value="1"/>
</dbReference>
<name>A0A8C8YI97_PROSS</name>
<evidence type="ECO:0008006" key="3">
    <source>
        <dbReference type="Google" id="ProtNLM"/>
    </source>
</evidence>
<organism evidence="1 2">
    <name type="scientific">Prolemur simus</name>
    <name type="common">Greater bamboo lemur</name>
    <name type="synonym">Hapalemur simus</name>
    <dbReference type="NCBI Taxonomy" id="1328070"/>
    <lineage>
        <taxon>Eukaryota</taxon>
        <taxon>Metazoa</taxon>
        <taxon>Chordata</taxon>
        <taxon>Craniata</taxon>
        <taxon>Vertebrata</taxon>
        <taxon>Euteleostomi</taxon>
        <taxon>Mammalia</taxon>
        <taxon>Eutheria</taxon>
        <taxon>Euarchontoglires</taxon>
        <taxon>Primates</taxon>
        <taxon>Strepsirrhini</taxon>
        <taxon>Lemuriformes</taxon>
        <taxon>Lemuridae</taxon>
        <taxon>Prolemur</taxon>
    </lineage>
</organism>
<dbReference type="GeneTree" id="ENSGT00940000162158"/>
<evidence type="ECO:0000313" key="2">
    <source>
        <dbReference type="Proteomes" id="UP000694414"/>
    </source>
</evidence>
<dbReference type="Proteomes" id="UP000694414">
    <property type="component" value="Unplaced"/>
</dbReference>
<dbReference type="SUPFAM" id="SSF53067">
    <property type="entry name" value="Actin-like ATPase domain"/>
    <property type="match status" value="1"/>
</dbReference>
<dbReference type="Ensembl" id="ENSPSMT00000002633.1">
    <property type="protein sequence ID" value="ENSPSMP00000002231.1"/>
    <property type="gene ID" value="ENSPSMG00000001718.1"/>
</dbReference>
<dbReference type="AlphaFoldDB" id="A0A8C8YI97"/>